<keyword evidence="2" id="KW-0812">Transmembrane</keyword>
<gene>
    <name evidence="4" type="ORF">GCM10017567_42380</name>
</gene>
<keyword evidence="2" id="KW-0472">Membrane</keyword>
<feature type="compositionally biased region" description="Low complexity" evidence="1">
    <location>
        <begin position="102"/>
        <end position="112"/>
    </location>
</feature>
<keyword evidence="5" id="KW-1185">Reference proteome</keyword>
<evidence type="ECO:0000313" key="5">
    <source>
        <dbReference type="Proteomes" id="UP000649955"/>
    </source>
</evidence>
<organism evidence="4 5">
    <name type="scientific">Amycolatopsis bullii</name>
    <dbReference type="NCBI Taxonomy" id="941987"/>
    <lineage>
        <taxon>Bacteria</taxon>
        <taxon>Bacillati</taxon>
        <taxon>Actinomycetota</taxon>
        <taxon>Actinomycetes</taxon>
        <taxon>Pseudonocardiales</taxon>
        <taxon>Pseudonocardiaceae</taxon>
        <taxon>Amycolatopsis</taxon>
    </lineage>
</organism>
<evidence type="ECO:0000313" key="4">
    <source>
        <dbReference type="EMBL" id="GHG19368.1"/>
    </source>
</evidence>
<feature type="transmembrane region" description="Helical" evidence="2">
    <location>
        <begin position="15"/>
        <end position="36"/>
    </location>
</feature>
<keyword evidence="2" id="KW-1133">Transmembrane helix</keyword>
<sequence>MPQAETRAASDRGAATIWTAMAVAALAAVATFALWLGATVMARHQAESAADLGALAAASHASEGPARACERARWVADSMGVRLRTCRWQQLDALVEVEAPGPALAGLPSPSAHARAGPADEPSHPPTALSPSGLGGTPIRPLGAGG</sequence>
<evidence type="ECO:0000259" key="3">
    <source>
        <dbReference type="Pfam" id="PF13400"/>
    </source>
</evidence>
<name>A0ABQ3KID0_9PSEU</name>
<dbReference type="InterPro" id="IPR028087">
    <property type="entry name" value="Tad_N"/>
</dbReference>
<evidence type="ECO:0000256" key="1">
    <source>
        <dbReference type="SAM" id="MobiDB-lite"/>
    </source>
</evidence>
<feature type="region of interest" description="Disordered" evidence="1">
    <location>
        <begin position="102"/>
        <end position="146"/>
    </location>
</feature>
<comment type="caution">
    <text evidence="4">The sequence shown here is derived from an EMBL/GenBank/DDBJ whole genome shotgun (WGS) entry which is preliminary data.</text>
</comment>
<dbReference type="RefSeq" id="WP_191312628.1">
    <property type="nucleotide sequence ID" value="NZ_BNAW01000018.1"/>
</dbReference>
<dbReference type="Pfam" id="PF13400">
    <property type="entry name" value="Tad"/>
    <property type="match status" value="1"/>
</dbReference>
<dbReference type="EMBL" id="BNAW01000018">
    <property type="protein sequence ID" value="GHG19368.1"/>
    <property type="molecule type" value="Genomic_DNA"/>
</dbReference>
<dbReference type="InterPro" id="IPR021202">
    <property type="entry name" value="Rv3654c-like"/>
</dbReference>
<feature type="domain" description="Putative Flp pilus-assembly TadG-like N-terminal" evidence="3">
    <location>
        <begin position="13"/>
        <end position="59"/>
    </location>
</feature>
<dbReference type="NCBIfam" id="TIGR03816">
    <property type="entry name" value="tadE_like_DECH"/>
    <property type="match status" value="1"/>
</dbReference>
<dbReference type="Proteomes" id="UP000649955">
    <property type="component" value="Unassembled WGS sequence"/>
</dbReference>
<accession>A0ABQ3KID0</accession>
<protein>
    <recommendedName>
        <fullName evidence="3">Putative Flp pilus-assembly TadG-like N-terminal domain-containing protein</fullName>
    </recommendedName>
</protein>
<reference evidence="5" key="1">
    <citation type="journal article" date="2019" name="Int. J. Syst. Evol. Microbiol.">
        <title>The Global Catalogue of Microorganisms (GCM) 10K type strain sequencing project: providing services to taxonomists for standard genome sequencing and annotation.</title>
        <authorList>
            <consortium name="The Broad Institute Genomics Platform"/>
            <consortium name="The Broad Institute Genome Sequencing Center for Infectious Disease"/>
            <person name="Wu L."/>
            <person name="Ma J."/>
        </authorList>
    </citation>
    <scope>NUCLEOTIDE SEQUENCE [LARGE SCALE GENOMIC DNA]</scope>
    <source>
        <strain evidence="5">CGMCC 4.7680</strain>
    </source>
</reference>
<evidence type="ECO:0000256" key="2">
    <source>
        <dbReference type="SAM" id="Phobius"/>
    </source>
</evidence>
<proteinExistence type="predicted"/>